<keyword evidence="2" id="KW-1003">Cell membrane</keyword>
<dbReference type="RefSeq" id="WP_091704459.1">
    <property type="nucleotide sequence ID" value="NZ_FOJQ01000053.1"/>
</dbReference>
<sequence>MLYVAIKKTFSHFQLDVNFTIHKGVIGILGPSGCGKSLTLQSIAGLQQPDEGIIQLYDRLFFHSDKRLHVPARYRNVGYMFQHYALFPHLTVYENIAFGLKKWPRKQVQHTVMNMIENVGLKGYENHYPHQLSGGQQQRVALARTLVTKPSILLLDEPFSALDHHTKQVMEQQFFSYLQQHFSGIVLFVTHHLEEAYRLCDELILYDRGRVIQQGKKECVFHEPDNVQAAKIVGCKNIFPCTVVEKGDEVIGYVNGAQLIVPAHKKKSGATYVGIHSHHIRFVDDAICNAFPFRIIRVASHVYTYDVTIQTDHFILQASVSEEQWRHMHNKKVYLPPEHLFFLREGG</sequence>
<dbReference type="InterPro" id="IPR008995">
    <property type="entry name" value="Mo/tungstate-bd_C_term_dom"/>
</dbReference>
<dbReference type="Gene3D" id="3.40.50.300">
    <property type="entry name" value="P-loop containing nucleotide triphosphate hydrolases"/>
    <property type="match status" value="1"/>
</dbReference>
<dbReference type="InterPro" id="IPR015853">
    <property type="entry name" value="ABC_transpr_FbpC"/>
</dbReference>
<dbReference type="GO" id="GO:0016887">
    <property type="term" value="F:ATP hydrolysis activity"/>
    <property type="evidence" value="ECO:0007669"/>
    <property type="project" value="InterPro"/>
</dbReference>
<feature type="domain" description="ABC transporter" evidence="9">
    <location>
        <begin position="1"/>
        <end position="233"/>
    </location>
</feature>
<organism evidence="10 11">
    <name type="scientific">Anoxybacillus pushchinoensis</name>
    <dbReference type="NCBI Taxonomy" id="150248"/>
    <lineage>
        <taxon>Bacteria</taxon>
        <taxon>Bacillati</taxon>
        <taxon>Bacillota</taxon>
        <taxon>Bacilli</taxon>
        <taxon>Bacillales</taxon>
        <taxon>Anoxybacillaceae</taxon>
        <taxon>Anoxybacillus</taxon>
    </lineage>
</organism>
<dbReference type="STRING" id="150248.SAMN05216169_10536"/>
<dbReference type="CDD" id="cd03259">
    <property type="entry name" value="ABC_Carb_Solutes_like"/>
    <property type="match status" value="1"/>
</dbReference>
<dbReference type="GO" id="GO:0015408">
    <property type="term" value="F:ABC-type ferric iron transporter activity"/>
    <property type="evidence" value="ECO:0007669"/>
    <property type="project" value="InterPro"/>
</dbReference>
<keyword evidence="6" id="KW-0408">Iron</keyword>
<evidence type="ECO:0000256" key="8">
    <source>
        <dbReference type="ARBA" id="ARBA00023136"/>
    </source>
</evidence>
<name>A0A1I0TXB9_9BACL</name>
<accession>A0A1I0TXB9</accession>
<keyword evidence="5 10" id="KW-0067">ATP-binding</keyword>
<keyword evidence="1" id="KW-0813">Transport</keyword>
<keyword evidence="11" id="KW-1185">Reference proteome</keyword>
<dbReference type="InterPro" id="IPR003593">
    <property type="entry name" value="AAA+_ATPase"/>
</dbReference>
<evidence type="ECO:0000256" key="3">
    <source>
        <dbReference type="ARBA" id="ARBA00022496"/>
    </source>
</evidence>
<dbReference type="EMBL" id="FOJQ01000053">
    <property type="protein sequence ID" value="SFA56355.1"/>
    <property type="molecule type" value="Genomic_DNA"/>
</dbReference>
<dbReference type="SMART" id="SM00382">
    <property type="entry name" value="AAA"/>
    <property type="match status" value="1"/>
</dbReference>
<dbReference type="InterPro" id="IPR017871">
    <property type="entry name" value="ABC_transporter-like_CS"/>
</dbReference>
<proteinExistence type="predicted"/>
<dbReference type="SUPFAM" id="SSF50331">
    <property type="entry name" value="MOP-like"/>
    <property type="match status" value="1"/>
</dbReference>
<reference evidence="11" key="1">
    <citation type="submission" date="2016-10" db="EMBL/GenBank/DDBJ databases">
        <authorList>
            <person name="Varghese N."/>
            <person name="Submissions S."/>
        </authorList>
    </citation>
    <scope>NUCLEOTIDE SEQUENCE [LARGE SCALE GENOMIC DNA]</scope>
    <source>
        <strain evidence="11">K1</strain>
    </source>
</reference>
<dbReference type="AlphaFoldDB" id="A0A1I0TXB9"/>
<dbReference type="PANTHER" id="PTHR42781">
    <property type="entry name" value="SPERMIDINE/PUTRESCINE IMPORT ATP-BINDING PROTEIN POTA"/>
    <property type="match status" value="1"/>
</dbReference>
<evidence type="ECO:0000256" key="4">
    <source>
        <dbReference type="ARBA" id="ARBA00022741"/>
    </source>
</evidence>
<dbReference type="OrthoDB" id="9802264at2"/>
<keyword evidence="8" id="KW-0472">Membrane</keyword>
<dbReference type="GO" id="GO:0016020">
    <property type="term" value="C:membrane"/>
    <property type="evidence" value="ECO:0007669"/>
    <property type="project" value="InterPro"/>
</dbReference>
<evidence type="ECO:0000256" key="7">
    <source>
        <dbReference type="ARBA" id="ARBA00023065"/>
    </source>
</evidence>
<evidence type="ECO:0000313" key="11">
    <source>
        <dbReference type="Proteomes" id="UP000198979"/>
    </source>
</evidence>
<dbReference type="Pfam" id="PF00005">
    <property type="entry name" value="ABC_tran"/>
    <property type="match status" value="1"/>
</dbReference>
<evidence type="ECO:0000313" key="10">
    <source>
        <dbReference type="EMBL" id="SFA56355.1"/>
    </source>
</evidence>
<keyword evidence="3" id="KW-0410">Iron transport</keyword>
<dbReference type="SUPFAM" id="SSF52540">
    <property type="entry name" value="P-loop containing nucleoside triphosphate hydrolases"/>
    <property type="match status" value="1"/>
</dbReference>
<evidence type="ECO:0000256" key="6">
    <source>
        <dbReference type="ARBA" id="ARBA00023004"/>
    </source>
</evidence>
<protein>
    <submittedName>
        <fullName evidence="10">Molybdate transport system ATP-binding protein</fullName>
    </submittedName>
</protein>
<evidence type="ECO:0000256" key="1">
    <source>
        <dbReference type="ARBA" id="ARBA00022448"/>
    </source>
</evidence>
<dbReference type="GO" id="GO:0005524">
    <property type="term" value="F:ATP binding"/>
    <property type="evidence" value="ECO:0007669"/>
    <property type="project" value="UniProtKB-KW"/>
</dbReference>
<keyword evidence="7" id="KW-0406">Ion transport</keyword>
<dbReference type="InterPro" id="IPR027417">
    <property type="entry name" value="P-loop_NTPase"/>
</dbReference>
<dbReference type="InterPro" id="IPR003439">
    <property type="entry name" value="ABC_transporter-like_ATP-bd"/>
</dbReference>
<evidence type="ECO:0000259" key="9">
    <source>
        <dbReference type="PROSITE" id="PS50893"/>
    </source>
</evidence>
<dbReference type="PROSITE" id="PS50893">
    <property type="entry name" value="ABC_TRANSPORTER_2"/>
    <property type="match status" value="1"/>
</dbReference>
<evidence type="ECO:0000256" key="2">
    <source>
        <dbReference type="ARBA" id="ARBA00022475"/>
    </source>
</evidence>
<dbReference type="PANTHER" id="PTHR42781:SF4">
    <property type="entry name" value="SPERMIDINE_PUTRESCINE IMPORT ATP-BINDING PROTEIN POTA"/>
    <property type="match status" value="1"/>
</dbReference>
<dbReference type="Proteomes" id="UP000198979">
    <property type="component" value="Unassembled WGS sequence"/>
</dbReference>
<gene>
    <name evidence="10" type="ORF">SAMN05216169_10536</name>
</gene>
<evidence type="ECO:0000256" key="5">
    <source>
        <dbReference type="ARBA" id="ARBA00022840"/>
    </source>
</evidence>
<keyword evidence="4" id="KW-0547">Nucleotide-binding</keyword>
<dbReference type="InterPro" id="IPR050093">
    <property type="entry name" value="ABC_SmlMolc_Importer"/>
</dbReference>
<dbReference type="PROSITE" id="PS00211">
    <property type="entry name" value="ABC_TRANSPORTER_1"/>
    <property type="match status" value="1"/>
</dbReference>